<dbReference type="PANTHER" id="PTHR33434">
    <property type="entry name" value="DEGV DOMAIN-CONTAINING PROTEIN DR_1986-RELATED"/>
    <property type="match status" value="1"/>
</dbReference>
<dbReference type="RefSeq" id="WP_101953583.1">
    <property type="nucleotide sequence ID" value="NZ_PKHE01000001.1"/>
</dbReference>
<dbReference type="PROSITE" id="PS51482">
    <property type="entry name" value="DEGV"/>
    <property type="match status" value="1"/>
</dbReference>
<keyword evidence="2" id="KW-0446">Lipid-binding</keyword>
<dbReference type="InterPro" id="IPR050270">
    <property type="entry name" value="DegV_domain_contain"/>
</dbReference>
<evidence type="ECO:0000256" key="2">
    <source>
        <dbReference type="ARBA" id="ARBA00023121"/>
    </source>
</evidence>
<evidence type="ECO:0000256" key="1">
    <source>
        <dbReference type="ARBA" id="ARBA00003238"/>
    </source>
</evidence>
<dbReference type="NCBIfam" id="TIGR00762">
    <property type="entry name" value="DegV"/>
    <property type="match status" value="1"/>
</dbReference>
<dbReference type="OrthoDB" id="9775494at2"/>
<dbReference type="Pfam" id="PF02645">
    <property type="entry name" value="DegV"/>
    <property type="match status" value="1"/>
</dbReference>
<name>A0A2I1K4W4_9LACT</name>
<protein>
    <submittedName>
        <fullName evidence="3">DegV family protein</fullName>
    </submittedName>
</protein>
<evidence type="ECO:0000313" key="3">
    <source>
        <dbReference type="EMBL" id="PKY90595.1"/>
    </source>
</evidence>
<dbReference type="InterPro" id="IPR043168">
    <property type="entry name" value="DegV_C"/>
</dbReference>
<dbReference type="InterPro" id="IPR003797">
    <property type="entry name" value="DegV"/>
</dbReference>
<dbReference type="Gene3D" id="3.40.50.10170">
    <property type="match status" value="1"/>
</dbReference>
<dbReference type="EMBL" id="PKHE01000001">
    <property type="protein sequence ID" value="PKY90595.1"/>
    <property type="molecule type" value="Genomic_DNA"/>
</dbReference>
<dbReference type="PANTHER" id="PTHR33434:SF2">
    <property type="entry name" value="FATTY ACID-BINDING PROTEIN TM_1468"/>
    <property type="match status" value="1"/>
</dbReference>
<organism evidence="3 4">
    <name type="scientific">Falseniella ignava</name>
    <dbReference type="NCBI Taxonomy" id="137730"/>
    <lineage>
        <taxon>Bacteria</taxon>
        <taxon>Bacillati</taxon>
        <taxon>Bacillota</taxon>
        <taxon>Bacilli</taxon>
        <taxon>Lactobacillales</taxon>
        <taxon>Aerococcaceae</taxon>
        <taxon>Falseniella</taxon>
    </lineage>
</organism>
<comment type="function">
    <text evidence="1">May bind long-chain fatty acids, such as palmitate, and may play a role in lipid transport or fatty acid metabolism.</text>
</comment>
<sequence length="290" mass="32579">MPKTAYIIDSTATISDTLRARPDVYEVPLSLIWDDEVIQDTSDPSALQLFYQRLADSDTLPTTSQPEPSQWAACLDEIVEQGYQQVLMISMAKGLSGTYQTMQMIASEYQSKLTIRVVDSKRVSFVMERMLMDAIELEAKGWELDAIVEQLEWFAAQSEVYVVIPHLENLVKGGRLSKAGAFIGGLLQIHPIVYFTSDSKVDIFEKQRTLKRVYQRYLQIVDDAVEKYESGIEVGLAHGDNLADTEWLSQQIKQKYPHISIRTGYLSPVIGTHGGKDCMGLGILPILPKN</sequence>
<gene>
    <name evidence="3" type="ORF">CYJ57_00015</name>
</gene>
<accession>A0A2I1K4W4</accession>
<dbReference type="AlphaFoldDB" id="A0A2I1K4W4"/>
<comment type="caution">
    <text evidence="3">The sequence shown here is derived from an EMBL/GenBank/DDBJ whole genome shotgun (WGS) entry which is preliminary data.</text>
</comment>
<dbReference type="Proteomes" id="UP000234384">
    <property type="component" value="Unassembled WGS sequence"/>
</dbReference>
<evidence type="ECO:0000313" key="4">
    <source>
        <dbReference type="Proteomes" id="UP000234384"/>
    </source>
</evidence>
<dbReference type="GO" id="GO:0008289">
    <property type="term" value="F:lipid binding"/>
    <property type="evidence" value="ECO:0007669"/>
    <property type="project" value="UniProtKB-KW"/>
</dbReference>
<reference evidence="3 4" key="1">
    <citation type="submission" date="2017-12" db="EMBL/GenBank/DDBJ databases">
        <title>Phylogenetic diversity of female urinary microbiome.</title>
        <authorList>
            <person name="Thomas-White K."/>
            <person name="Wolfe A.J."/>
        </authorList>
    </citation>
    <scope>NUCLEOTIDE SEQUENCE [LARGE SCALE GENOMIC DNA]</scope>
    <source>
        <strain evidence="3 4">UMB0898</strain>
    </source>
</reference>
<proteinExistence type="predicted"/>
<dbReference type="Gene3D" id="3.30.1180.10">
    <property type="match status" value="1"/>
</dbReference>
<dbReference type="SUPFAM" id="SSF82549">
    <property type="entry name" value="DAK1/DegV-like"/>
    <property type="match status" value="1"/>
</dbReference>